<evidence type="ECO:0000313" key="2">
    <source>
        <dbReference type="EMBL" id="RDD83911.1"/>
    </source>
</evidence>
<organism evidence="2 3">
    <name type="scientific">Streptomyces parvulus</name>
    <dbReference type="NCBI Taxonomy" id="146923"/>
    <lineage>
        <taxon>Bacteria</taxon>
        <taxon>Bacillati</taxon>
        <taxon>Actinomycetota</taxon>
        <taxon>Actinomycetes</taxon>
        <taxon>Kitasatosporales</taxon>
        <taxon>Streptomycetaceae</taxon>
        <taxon>Streptomyces</taxon>
    </lineage>
</organism>
<evidence type="ECO:0000256" key="1">
    <source>
        <dbReference type="SAM" id="MobiDB-lite"/>
    </source>
</evidence>
<dbReference type="EMBL" id="QQBH01000060">
    <property type="protein sequence ID" value="RDD83911.1"/>
    <property type="molecule type" value="Genomic_DNA"/>
</dbReference>
<dbReference type="AlphaFoldDB" id="A0A369UTT4"/>
<accession>A0A369UTT4</accession>
<dbReference type="Proteomes" id="UP000253742">
    <property type="component" value="Unassembled WGS sequence"/>
</dbReference>
<proteinExistence type="predicted"/>
<protein>
    <submittedName>
        <fullName evidence="2">Uncharacterized protein</fullName>
    </submittedName>
</protein>
<evidence type="ECO:0000313" key="3">
    <source>
        <dbReference type="Proteomes" id="UP000253742"/>
    </source>
</evidence>
<sequence>MPHGSQISYSATPPPAAPPPARTAHPAAGTPPPGRPPRPRPFSFTKNLLANADSADGFAALFRACYMTLGERQISYLQGTLQLVMQVDAAEEIQQRLEELGTNGTFKEI</sequence>
<feature type="compositionally biased region" description="Pro residues" evidence="1">
    <location>
        <begin position="12"/>
        <end position="21"/>
    </location>
</feature>
<reference evidence="2 3" key="1">
    <citation type="submission" date="2018-07" db="EMBL/GenBank/DDBJ databases">
        <title>Genome guided investigation of antibiotics producing actinomycetales strain isolated from a Macau mangrove ecosystem.</title>
        <authorList>
            <person name="Hu D."/>
        </authorList>
    </citation>
    <scope>NUCLEOTIDE SEQUENCE [LARGE SCALE GENOMIC DNA]</scope>
    <source>
        <strain evidence="2 3">2297</strain>
    </source>
</reference>
<feature type="compositionally biased region" description="Polar residues" evidence="1">
    <location>
        <begin position="1"/>
        <end position="10"/>
    </location>
</feature>
<name>A0A369UTT4_9ACTN</name>
<gene>
    <name evidence="2" type="ORF">DVZ84_38015</name>
</gene>
<feature type="region of interest" description="Disordered" evidence="1">
    <location>
        <begin position="1"/>
        <end position="45"/>
    </location>
</feature>
<comment type="caution">
    <text evidence="2">The sequence shown here is derived from an EMBL/GenBank/DDBJ whole genome shotgun (WGS) entry which is preliminary data.</text>
</comment>
<feature type="compositionally biased region" description="Pro residues" evidence="1">
    <location>
        <begin position="29"/>
        <end position="40"/>
    </location>
</feature>